<dbReference type="Pfam" id="PF12059">
    <property type="entry name" value="DUF3540"/>
    <property type="match status" value="1"/>
</dbReference>
<gene>
    <name evidence="1" type="ORF">SOCEGT47_001360</name>
</gene>
<evidence type="ECO:0000313" key="2">
    <source>
        <dbReference type="Proteomes" id="UP000295781"/>
    </source>
</evidence>
<dbReference type="Proteomes" id="UP000295781">
    <property type="component" value="Chromosome"/>
</dbReference>
<evidence type="ECO:0000313" key="1">
    <source>
        <dbReference type="EMBL" id="AUX19684.1"/>
    </source>
</evidence>
<dbReference type="OrthoDB" id="5505754at2"/>
<evidence type="ECO:0008006" key="3">
    <source>
        <dbReference type="Google" id="ProtNLM"/>
    </source>
</evidence>
<organism evidence="1 2">
    <name type="scientific">Sorangium cellulosum</name>
    <name type="common">Polyangium cellulosum</name>
    <dbReference type="NCBI Taxonomy" id="56"/>
    <lineage>
        <taxon>Bacteria</taxon>
        <taxon>Pseudomonadati</taxon>
        <taxon>Myxococcota</taxon>
        <taxon>Polyangia</taxon>
        <taxon>Polyangiales</taxon>
        <taxon>Polyangiaceae</taxon>
        <taxon>Sorangium</taxon>
    </lineage>
</organism>
<protein>
    <recommendedName>
        <fullName evidence="3">DUF3540 domain-containing protein</fullName>
    </recommendedName>
</protein>
<dbReference type="InterPro" id="IPR021927">
    <property type="entry name" value="DUF3540"/>
</dbReference>
<dbReference type="EMBL" id="CP012670">
    <property type="protein sequence ID" value="AUX19684.1"/>
    <property type="molecule type" value="Genomic_DNA"/>
</dbReference>
<name>A0A4P2PSZ6_SORCE</name>
<dbReference type="AlphaFoldDB" id="A0A4P2PSZ6"/>
<reference evidence="1 2" key="1">
    <citation type="submission" date="2015-09" db="EMBL/GenBank/DDBJ databases">
        <title>Sorangium comparison.</title>
        <authorList>
            <person name="Zaburannyi N."/>
            <person name="Bunk B."/>
            <person name="Overmann J."/>
            <person name="Mueller R."/>
        </authorList>
    </citation>
    <scope>NUCLEOTIDE SEQUENCE [LARGE SCALE GENOMIC DNA]</scope>
    <source>
        <strain evidence="1 2">So ceGT47</strain>
    </source>
</reference>
<dbReference type="RefSeq" id="WP_129344325.1">
    <property type="nucleotide sequence ID" value="NZ_CP012670.1"/>
</dbReference>
<proteinExistence type="predicted"/>
<sequence>MSQRAAAEVITPDFRPVETDFLGPAEVLSVEADGVLVLLPNGAERYATMAFVSPYEPAVGDALLVIGKRDDLYAIGVLRGSGRAVLRFSGDVDLAAEGGTLRLSADRGVEIRSPEVTVHASRVTTWAETLIQRVTDLYQRVASRLEVEAKEARTVVQGSSVLQARTATIVTDETATVQGKQVHLG</sequence>
<accession>A0A4P2PSZ6</accession>